<name>A0A4R8ZIL0_9MICO</name>
<evidence type="ECO:0000259" key="7">
    <source>
        <dbReference type="Pfam" id="PF04932"/>
    </source>
</evidence>
<feature type="transmembrane region" description="Helical" evidence="6">
    <location>
        <begin position="407"/>
        <end position="426"/>
    </location>
</feature>
<dbReference type="EMBL" id="SOGT01000002">
    <property type="protein sequence ID" value="TFD28864.1"/>
    <property type="molecule type" value="Genomic_DNA"/>
</dbReference>
<dbReference type="Pfam" id="PF04932">
    <property type="entry name" value="Wzy_C"/>
    <property type="match status" value="1"/>
</dbReference>
<feature type="transmembrane region" description="Helical" evidence="6">
    <location>
        <begin position="144"/>
        <end position="166"/>
    </location>
</feature>
<accession>A0A4R8ZIL0</accession>
<keyword evidence="9" id="KW-1185">Reference proteome</keyword>
<feature type="transmembrane region" description="Helical" evidence="6">
    <location>
        <begin position="79"/>
        <end position="100"/>
    </location>
</feature>
<feature type="transmembrane region" description="Helical" evidence="6">
    <location>
        <begin position="236"/>
        <end position="254"/>
    </location>
</feature>
<dbReference type="PANTHER" id="PTHR37422">
    <property type="entry name" value="TEICHURONIC ACID BIOSYNTHESIS PROTEIN TUAE"/>
    <property type="match status" value="1"/>
</dbReference>
<evidence type="ECO:0000256" key="6">
    <source>
        <dbReference type="SAM" id="Phobius"/>
    </source>
</evidence>
<feature type="transmembrane region" description="Helical" evidence="6">
    <location>
        <begin position="266"/>
        <end position="285"/>
    </location>
</feature>
<evidence type="ECO:0000256" key="5">
    <source>
        <dbReference type="SAM" id="MobiDB-lite"/>
    </source>
</evidence>
<keyword evidence="3 6" id="KW-1133">Transmembrane helix</keyword>
<comment type="caution">
    <text evidence="8">The sequence shown here is derived from an EMBL/GenBank/DDBJ whole genome shotgun (WGS) entry which is preliminary data.</text>
</comment>
<dbReference type="InterPro" id="IPR051533">
    <property type="entry name" value="WaaL-like"/>
</dbReference>
<keyword evidence="4 6" id="KW-0472">Membrane</keyword>
<dbReference type="GO" id="GO:0016020">
    <property type="term" value="C:membrane"/>
    <property type="evidence" value="ECO:0007669"/>
    <property type="project" value="UniProtKB-SubCell"/>
</dbReference>
<evidence type="ECO:0000313" key="8">
    <source>
        <dbReference type="EMBL" id="TFD28864.1"/>
    </source>
</evidence>
<protein>
    <recommendedName>
        <fullName evidence="7">O-antigen ligase-related domain-containing protein</fullName>
    </recommendedName>
</protein>
<sequence length="639" mass="66229">MMSRTVPAKRMPQRGAPRPVLDPPGRRRAATVALCLLVASSIFFLPDAFVRWFLPKDALAAIAVVLASVGVARGRLPRWFVAAASAALAVALLSVLISAAPGVQLWGRWPRYEGLVTLPVYFGAVWTGARLLGPTAPTNTLRTLIRAIATAAIALGLVSLLEAAGARPIATDLARPGSLTGNATDQGVLGAIFCAMLILPVLRAWTEPRKALAERAWLSTALLLAAATVIVSASRAGLLAAVTVLGILMVLEIVRSPGRRRLRPIGLTALAGVVLIGGALAVPFTRSRLLGVSPLSTQSLEGRFTFWSDAADVLAERPLGVGVNGFLNANSRNSTSDSVLDSPHNWVIQVLLAGGIPLLAVVVGLLVTAAVVGLRSWRRLCVPEPVSATARRSTSGLVSADAARSDVLAGALAALGGFGVALLTHFTAPSTTIVAALLLGVLATRAPDGGLRGQIRPGSTRLAATAVRTAILGVWSIWLVILVSAEIPLASGVSNAARDDIQAAESAFKAAYAIRPWDADLAGIAAQSFAAAADARVPGAAALSVHWAELSRAALPNTATTERALAVGQFADGNAPGAVKTLDALVELAPMDPTIAVQNAIALYTNGNTDDARREVKRALALDPTNDVALQLEEILRHE</sequence>
<dbReference type="AlphaFoldDB" id="A0A4R8ZIL0"/>
<dbReference type="Proteomes" id="UP000298424">
    <property type="component" value="Unassembled WGS sequence"/>
</dbReference>
<feature type="transmembrane region" description="Helical" evidence="6">
    <location>
        <begin position="186"/>
        <end position="205"/>
    </location>
</feature>
<dbReference type="Gene3D" id="1.25.40.10">
    <property type="entry name" value="Tetratricopeptide repeat domain"/>
    <property type="match status" value="1"/>
</dbReference>
<comment type="subcellular location">
    <subcellularLocation>
        <location evidence="1">Membrane</location>
        <topology evidence="1">Multi-pass membrane protein</topology>
    </subcellularLocation>
</comment>
<keyword evidence="2 6" id="KW-0812">Transmembrane</keyword>
<evidence type="ECO:0000256" key="3">
    <source>
        <dbReference type="ARBA" id="ARBA00022989"/>
    </source>
</evidence>
<dbReference type="OrthoDB" id="5121366at2"/>
<evidence type="ECO:0000313" key="9">
    <source>
        <dbReference type="Proteomes" id="UP000298424"/>
    </source>
</evidence>
<feature type="transmembrane region" description="Helical" evidence="6">
    <location>
        <begin position="112"/>
        <end position="132"/>
    </location>
</feature>
<feature type="domain" description="O-antigen ligase-related" evidence="7">
    <location>
        <begin position="221"/>
        <end position="362"/>
    </location>
</feature>
<evidence type="ECO:0000256" key="4">
    <source>
        <dbReference type="ARBA" id="ARBA00023136"/>
    </source>
</evidence>
<dbReference type="SUPFAM" id="SSF48452">
    <property type="entry name" value="TPR-like"/>
    <property type="match status" value="1"/>
</dbReference>
<dbReference type="InterPro" id="IPR011990">
    <property type="entry name" value="TPR-like_helical_dom_sf"/>
</dbReference>
<feature type="transmembrane region" description="Helical" evidence="6">
    <location>
        <begin position="463"/>
        <end position="485"/>
    </location>
</feature>
<gene>
    <name evidence="8" type="ORF">E3T27_03025</name>
</gene>
<evidence type="ECO:0000256" key="2">
    <source>
        <dbReference type="ARBA" id="ARBA00022692"/>
    </source>
</evidence>
<dbReference type="InterPro" id="IPR007016">
    <property type="entry name" value="O-antigen_ligase-rel_domated"/>
</dbReference>
<organism evidence="8 9">
    <name type="scientific">Cryobacterium lyxosi</name>
    <dbReference type="NCBI Taxonomy" id="1259228"/>
    <lineage>
        <taxon>Bacteria</taxon>
        <taxon>Bacillati</taxon>
        <taxon>Actinomycetota</taxon>
        <taxon>Actinomycetes</taxon>
        <taxon>Micrococcales</taxon>
        <taxon>Microbacteriaceae</taxon>
        <taxon>Cryobacterium</taxon>
    </lineage>
</organism>
<feature type="transmembrane region" description="Helical" evidence="6">
    <location>
        <begin position="346"/>
        <end position="372"/>
    </location>
</feature>
<feature type="region of interest" description="Disordered" evidence="5">
    <location>
        <begin position="1"/>
        <end position="23"/>
    </location>
</feature>
<feature type="transmembrane region" description="Helical" evidence="6">
    <location>
        <begin position="212"/>
        <end position="230"/>
    </location>
</feature>
<evidence type="ECO:0000256" key="1">
    <source>
        <dbReference type="ARBA" id="ARBA00004141"/>
    </source>
</evidence>
<reference evidence="8 9" key="1">
    <citation type="submission" date="2019-03" db="EMBL/GenBank/DDBJ databases">
        <title>Genomics of glacier-inhabiting Cryobacterium strains.</title>
        <authorList>
            <person name="Liu Q."/>
            <person name="Xin Y.-H."/>
        </authorList>
    </citation>
    <scope>NUCLEOTIDE SEQUENCE [LARGE SCALE GENOMIC DNA]</scope>
    <source>
        <strain evidence="8 9">TMT1-1</strain>
    </source>
</reference>
<feature type="transmembrane region" description="Helical" evidence="6">
    <location>
        <begin position="54"/>
        <end position="72"/>
    </location>
</feature>
<proteinExistence type="predicted"/>
<dbReference type="PANTHER" id="PTHR37422:SF13">
    <property type="entry name" value="LIPOPOLYSACCHARIDE BIOSYNTHESIS PROTEIN PA4999-RELATED"/>
    <property type="match status" value="1"/>
</dbReference>